<evidence type="ECO:0000313" key="3">
    <source>
        <dbReference type="Proteomes" id="UP000087766"/>
    </source>
</evidence>
<dbReference type="InterPro" id="IPR004864">
    <property type="entry name" value="LEA_2"/>
</dbReference>
<dbReference type="Proteomes" id="UP000087766">
    <property type="component" value="Chromosome 7"/>
</dbReference>
<protein>
    <submittedName>
        <fullName evidence="4 5">Late embryogenesis abundant protein At1g64065-like</fullName>
    </submittedName>
</protein>
<keyword evidence="1" id="KW-1133">Transmembrane helix</keyword>
<dbReference type="OrthoDB" id="764273at2759"/>
<dbReference type="Pfam" id="PF03168">
    <property type="entry name" value="LEA_2"/>
    <property type="match status" value="1"/>
</dbReference>
<feature type="transmembrane region" description="Helical" evidence="1">
    <location>
        <begin position="43"/>
        <end position="69"/>
    </location>
</feature>
<keyword evidence="3" id="KW-1185">Reference proteome</keyword>
<accession>A0A1S3UQU1</accession>
<dbReference type="KEGG" id="vra:106767863"/>
<evidence type="ECO:0000259" key="2">
    <source>
        <dbReference type="SMART" id="SM00769"/>
    </source>
</evidence>
<name>A0A1S3UQU1_VIGRR</name>
<evidence type="ECO:0000256" key="1">
    <source>
        <dbReference type="SAM" id="Phobius"/>
    </source>
</evidence>
<reference evidence="4 5" key="2">
    <citation type="submission" date="2025-04" db="UniProtKB">
        <authorList>
            <consortium name="RefSeq"/>
        </authorList>
    </citation>
    <scope>IDENTIFICATION</scope>
    <source>
        <tissue evidence="4 5">Leaf</tissue>
    </source>
</reference>
<evidence type="ECO:0000313" key="4">
    <source>
        <dbReference type="RefSeq" id="XP_014508304.1"/>
    </source>
</evidence>
<dbReference type="GeneID" id="106768262"/>
<dbReference type="SUPFAM" id="SSF117070">
    <property type="entry name" value="LEA14-like"/>
    <property type="match status" value="1"/>
</dbReference>
<dbReference type="AlphaFoldDB" id="A0A1S3UQU1"/>
<dbReference type="Gene3D" id="2.60.40.1820">
    <property type="match status" value="1"/>
</dbReference>
<dbReference type="RefSeq" id="XP_014508796.1">
    <property type="nucleotide sequence ID" value="XM_014653310.2"/>
</dbReference>
<keyword evidence="1" id="KW-0812">Transmembrane</keyword>
<dbReference type="PANTHER" id="PTHR31852">
    <property type="entry name" value="LATE EMBRYOGENESIS ABUNDANT (LEA) HYDROXYPROLINE-RICH GLYCOPROTEIN FAMILY"/>
    <property type="match status" value="1"/>
</dbReference>
<feature type="domain" description="Water stress and hypersensitive response" evidence="2">
    <location>
        <begin position="81"/>
        <end position="203"/>
    </location>
</feature>
<evidence type="ECO:0000313" key="5">
    <source>
        <dbReference type="RefSeq" id="XP_014508796.1"/>
    </source>
</evidence>
<dbReference type="KEGG" id="vra:106768262"/>
<dbReference type="InterPro" id="IPR013990">
    <property type="entry name" value="WHy-dom"/>
</dbReference>
<dbReference type="InterPro" id="IPR055301">
    <property type="entry name" value="Lea14-like_2"/>
</dbReference>
<gene>
    <name evidence="4" type="primary">LOC106767863</name>
    <name evidence="5" type="synonym">LOC106768262</name>
</gene>
<dbReference type="GeneID" id="106767863"/>
<dbReference type="SMART" id="SM00769">
    <property type="entry name" value="WHy"/>
    <property type="match status" value="1"/>
</dbReference>
<keyword evidence="1" id="KW-0472">Membrane</keyword>
<dbReference type="STRING" id="3916.A0A1S3UQU1"/>
<sequence>MAQQSPDQQIKPLAPFISSSHFNSQEDQDYASTHRKNIRIRKFIQCCGCATAIAVLLVVIVLVLGFTVYNVKDPQVRMNGATLISGTFANGATDNVTILADISVKNPNAFTFRFENAWTDVYYNGEEIGDGESPPGKAKPRRTIRVNTTMEIMAKKLLAIPNLDTDLKDQALNISSYTRIDGKVKILNIFPRKVVVEMNCTITYNITTGSIKNGDNCLGNVDI</sequence>
<reference evidence="3" key="1">
    <citation type="journal article" date="2014" name="Nat. Commun.">
        <title>Genome sequence of mungbean and insights into evolution within Vigna species.</title>
        <authorList>
            <person name="Kang Y.J."/>
            <person name="Kim S.K."/>
            <person name="Kim M.Y."/>
            <person name="Lestari P."/>
            <person name="Kim K.H."/>
            <person name="Ha B.K."/>
            <person name="Jun T.H."/>
            <person name="Hwang W.J."/>
            <person name="Lee T."/>
            <person name="Lee J."/>
            <person name="Shim S."/>
            <person name="Yoon M.Y."/>
            <person name="Jang Y.E."/>
            <person name="Han K.S."/>
            <person name="Taeprayoon P."/>
            <person name="Yoon N."/>
            <person name="Somta P."/>
            <person name="Tanya P."/>
            <person name="Kim K.S."/>
            <person name="Gwag J.G."/>
            <person name="Moon J.K."/>
            <person name="Lee Y.H."/>
            <person name="Park B.S."/>
            <person name="Bombarely A."/>
            <person name="Doyle J.J."/>
            <person name="Jackson S.A."/>
            <person name="Schafleitner R."/>
            <person name="Srinives P."/>
            <person name="Varshney R.K."/>
            <person name="Lee S.H."/>
        </authorList>
    </citation>
    <scope>NUCLEOTIDE SEQUENCE [LARGE SCALE GENOMIC DNA]</scope>
    <source>
        <strain evidence="3">cv. VC1973A</strain>
    </source>
</reference>
<dbReference type="GO" id="GO:0009269">
    <property type="term" value="P:response to desiccation"/>
    <property type="evidence" value="ECO:0007669"/>
    <property type="project" value="InterPro"/>
</dbReference>
<proteinExistence type="predicted"/>
<organism evidence="3 4">
    <name type="scientific">Vigna radiata var. radiata</name>
    <name type="common">Mung bean</name>
    <name type="synonym">Phaseolus aureus</name>
    <dbReference type="NCBI Taxonomy" id="3916"/>
    <lineage>
        <taxon>Eukaryota</taxon>
        <taxon>Viridiplantae</taxon>
        <taxon>Streptophyta</taxon>
        <taxon>Embryophyta</taxon>
        <taxon>Tracheophyta</taxon>
        <taxon>Spermatophyta</taxon>
        <taxon>Magnoliopsida</taxon>
        <taxon>eudicotyledons</taxon>
        <taxon>Gunneridae</taxon>
        <taxon>Pentapetalae</taxon>
        <taxon>rosids</taxon>
        <taxon>fabids</taxon>
        <taxon>Fabales</taxon>
        <taxon>Fabaceae</taxon>
        <taxon>Papilionoideae</taxon>
        <taxon>50 kb inversion clade</taxon>
        <taxon>NPAAA clade</taxon>
        <taxon>indigoferoid/millettioid clade</taxon>
        <taxon>Phaseoleae</taxon>
        <taxon>Vigna</taxon>
    </lineage>
</organism>
<dbReference type="RefSeq" id="XP_014508304.1">
    <property type="nucleotide sequence ID" value="XM_014652818.2"/>
</dbReference>